<reference evidence="1 2" key="1">
    <citation type="submission" date="2014-04" db="EMBL/GenBank/DDBJ databases">
        <authorList>
            <consortium name="DOE Joint Genome Institute"/>
            <person name="Kuo A."/>
            <person name="Kohler A."/>
            <person name="Nagy L.G."/>
            <person name="Floudas D."/>
            <person name="Copeland A."/>
            <person name="Barry K.W."/>
            <person name="Cichocki N."/>
            <person name="Veneault-Fourrey C."/>
            <person name="LaButti K."/>
            <person name="Lindquist E.A."/>
            <person name="Lipzen A."/>
            <person name="Lundell T."/>
            <person name="Morin E."/>
            <person name="Murat C."/>
            <person name="Sun H."/>
            <person name="Tunlid A."/>
            <person name="Henrissat B."/>
            <person name="Grigoriev I.V."/>
            <person name="Hibbett D.S."/>
            <person name="Martin F."/>
            <person name="Nordberg H.P."/>
            <person name="Cantor M.N."/>
            <person name="Hua S.X."/>
        </authorList>
    </citation>
    <scope>NUCLEOTIDE SEQUENCE [LARGE SCALE GENOMIC DNA]</scope>
    <source>
        <strain evidence="1 2">LaAM-08-1</strain>
    </source>
</reference>
<dbReference type="EMBL" id="KN838609">
    <property type="protein sequence ID" value="KIK01288.1"/>
    <property type="molecule type" value="Genomic_DNA"/>
</dbReference>
<dbReference type="AlphaFoldDB" id="A0A0C9XZR5"/>
<organism evidence="1 2">
    <name type="scientific">Laccaria amethystina LaAM-08-1</name>
    <dbReference type="NCBI Taxonomy" id="1095629"/>
    <lineage>
        <taxon>Eukaryota</taxon>
        <taxon>Fungi</taxon>
        <taxon>Dikarya</taxon>
        <taxon>Basidiomycota</taxon>
        <taxon>Agaricomycotina</taxon>
        <taxon>Agaricomycetes</taxon>
        <taxon>Agaricomycetidae</taxon>
        <taxon>Agaricales</taxon>
        <taxon>Agaricineae</taxon>
        <taxon>Hydnangiaceae</taxon>
        <taxon>Laccaria</taxon>
    </lineage>
</organism>
<accession>A0A0C9XZR5</accession>
<protein>
    <submittedName>
        <fullName evidence="1">Uncharacterized protein</fullName>
    </submittedName>
</protein>
<evidence type="ECO:0000313" key="1">
    <source>
        <dbReference type="EMBL" id="KIK01288.1"/>
    </source>
</evidence>
<dbReference type="HOGENOM" id="CLU_2427379_0_0_1"/>
<sequence>MVAQRLAPVLLYRPHSTPICKVGWHFGNSLPASLTSFPSPYLFTFSGLPNSESFPGDHLESQLVALTTGCSITAKAFVFGGRNYYLLSAKQ</sequence>
<dbReference type="Proteomes" id="UP000054477">
    <property type="component" value="Unassembled WGS sequence"/>
</dbReference>
<gene>
    <name evidence="1" type="ORF">K443DRAFT_678545</name>
</gene>
<name>A0A0C9XZR5_9AGAR</name>
<keyword evidence="2" id="KW-1185">Reference proteome</keyword>
<reference evidence="2" key="2">
    <citation type="submission" date="2015-01" db="EMBL/GenBank/DDBJ databases">
        <title>Evolutionary Origins and Diversification of the Mycorrhizal Mutualists.</title>
        <authorList>
            <consortium name="DOE Joint Genome Institute"/>
            <consortium name="Mycorrhizal Genomics Consortium"/>
            <person name="Kohler A."/>
            <person name="Kuo A."/>
            <person name="Nagy L.G."/>
            <person name="Floudas D."/>
            <person name="Copeland A."/>
            <person name="Barry K.W."/>
            <person name="Cichocki N."/>
            <person name="Veneault-Fourrey C."/>
            <person name="LaButti K."/>
            <person name="Lindquist E.A."/>
            <person name="Lipzen A."/>
            <person name="Lundell T."/>
            <person name="Morin E."/>
            <person name="Murat C."/>
            <person name="Riley R."/>
            <person name="Ohm R."/>
            <person name="Sun H."/>
            <person name="Tunlid A."/>
            <person name="Henrissat B."/>
            <person name="Grigoriev I.V."/>
            <person name="Hibbett D.S."/>
            <person name="Martin F."/>
        </authorList>
    </citation>
    <scope>NUCLEOTIDE SEQUENCE [LARGE SCALE GENOMIC DNA]</scope>
    <source>
        <strain evidence="2">LaAM-08-1</strain>
    </source>
</reference>
<evidence type="ECO:0000313" key="2">
    <source>
        <dbReference type="Proteomes" id="UP000054477"/>
    </source>
</evidence>
<proteinExistence type="predicted"/>